<sequence>MVLHNRHSSSNGVLPCLLMWNNKGFFRCKDGKCIIDYWQCNGIADCAEAEDESFCDEMPECLEDGKSVLYRGKRNVTASGIPCQYWSSTSPHSHTYQFNAENYCRNSDRTTLQAWCYTQDANVRWEYCDIPVCPFVTTVSQPETSTESQLVTSTVSQLVTSTVSQPVTSTVLQPVTSTVSQPVTSTVSQPVTSTVSQPVTSTVSQPVTSFCHKSQPVTSAVSQPVTSTESQPVTSTVSQPVTSTVSQPVTSTESQPVTSNVKTGVFTTITNVHTSITELSSESFKSTETTTIGGVTEANCACLCQTLSQFNSTTLDLELRLAELNRILRVDKHSTKLNRRMKTSAVDNRVSAKSLGCISVTILIDIVKPTIFYGNLDEDIDSWLKNFDRIATANEWSRERKLNTLPAFLRDRAAEFYESLEDDKKEDIATLCESLRTRFMPKELQSLYNSNLFQARQREGQNVEDFASEINKLATRAYSDMKRDQKDVLIKEHFIQGLKQDIKRFVMLSNPTTFEEAFRSAKREECNNTLTNRDKQTVAACAISNNNLEDNIKDLSEQMKVLAMQMNNIPTRGRGGFGNRGNRFQQSRGQGRGRGYGSNRNLRASDGGKAAGKERNPPNVFGNRNFGNSSVATSILNDLDISTEKSCLAKVSSDVVKENEMNPTDIRGNRKLRNSSVATSVLNDIVIFDVVKENVISCELNPKFCVAKIRGLVNEKSVLMLVDTGSTVSIVNDCFVNRRDVSEVNNVCITSASGDKIEIIGKANVEFKIGNKCNFVYSVYVASNFSYQCIIGLDILCDFSCNVDLGNNCIVFNNEESINFECLEDMQFSERDNLQYDSMNGIDTEESINDNTNTFNIDEGLDNSDQEKLEILLQKYKSIFAFSDNQLGNTTLMEHSIDIGDSKPIYQRNCLKCSLGIVLAQQGPEGERVIAYASRTIKPNERNYAVIEKESLAIVWGVKYFRHYLYGRKVTIITDHNPLKWLMNIKDPAGRLARWSLTLQEYDLQIEHRAGRKHQNADALSRIPPIAPLKDNTIEDVIPKLSIDRLCEMQRKDSNLFAIINYLEKGELREQSSKARETVILSDNYELDNSGILYHLFTPGSRKRRQCLRRQLAIPRCLIDEILYACHDDATAGYLSLNKMYTKIQDRFYWKGMYSDVEFWCKSCVDCATKKTPKHRPKAPLNPLPAVSGPFDRVAVDVLGPFPPTYNSNKYILIFSDYLTRWPEAIPVPNADATTTAKVFIEEVVCRHGALRQLLSDNGENFRSNLVKEICKLMNTKKTFTTAYHPETDGLVERFNGTLTAMLSIYVSGHQRDWDTFIPFVLFAYRTSLHESIQETPFFLMHGRDPVLPVEAVMCPPTITYTSSDDYKSEMVTRLQESFTLAKDNLQAAQRRQKEQYDLKSDVINYAIGEKIWVFNPSTKPGLSTKLLHNWHGPYIIIDKLSDVNYKIQMCDSKKSEQTVHVNRIKHFVDPDDRPITDEGDIGSNIDSMENNDNTMVKILDTMRSRNESKRLEKHYFVQYENGETKWVKENDIKDFAIINDFHISNENA</sequence>
<evidence type="ECO:0000256" key="1">
    <source>
        <dbReference type="ARBA" id="ARBA00022572"/>
    </source>
</evidence>
<dbReference type="InterPro" id="IPR001584">
    <property type="entry name" value="Integrase_cat-core"/>
</dbReference>
<dbReference type="SUPFAM" id="SSF56672">
    <property type="entry name" value="DNA/RNA polymerases"/>
    <property type="match status" value="1"/>
</dbReference>
<dbReference type="Proteomes" id="UP000683360">
    <property type="component" value="Unassembled WGS sequence"/>
</dbReference>
<dbReference type="GO" id="GO:0015074">
    <property type="term" value="P:DNA integration"/>
    <property type="evidence" value="ECO:0007669"/>
    <property type="project" value="InterPro"/>
</dbReference>
<dbReference type="InterPro" id="IPR018056">
    <property type="entry name" value="Kringle_CS"/>
</dbReference>
<evidence type="ECO:0000313" key="15">
    <source>
        <dbReference type="EMBL" id="CAG2207265.1"/>
    </source>
</evidence>
<dbReference type="InterPro" id="IPR041373">
    <property type="entry name" value="RT_RNaseH"/>
</dbReference>
<dbReference type="PROSITE" id="PS50068">
    <property type="entry name" value="LDLRA_2"/>
    <property type="match status" value="1"/>
</dbReference>
<dbReference type="EMBL" id="CAJPWZ010001072">
    <property type="protein sequence ID" value="CAG2207265.1"/>
    <property type="molecule type" value="Genomic_DNA"/>
</dbReference>
<evidence type="ECO:0000256" key="12">
    <source>
        <dbReference type="SAM" id="MobiDB-lite"/>
    </source>
</evidence>
<feature type="domain" description="Kringle" evidence="13">
    <location>
        <begin position="65"/>
        <end position="133"/>
    </location>
</feature>
<dbReference type="GO" id="GO:0004519">
    <property type="term" value="F:endonuclease activity"/>
    <property type="evidence" value="ECO:0007669"/>
    <property type="project" value="UniProtKB-KW"/>
</dbReference>
<dbReference type="SUPFAM" id="SSF53098">
    <property type="entry name" value="Ribonuclease H-like"/>
    <property type="match status" value="1"/>
</dbReference>
<dbReference type="SMART" id="SM00192">
    <property type="entry name" value="LDLa"/>
    <property type="match status" value="1"/>
</dbReference>
<dbReference type="CDD" id="cd00303">
    <property type="entry name" value="retropepsin_like"/>
    <property type="match status" value="1"/>
</dbReference>
<dbReference type="SUPFAM" id="SSF57440">
    <property type="entry name" value="Kringle-like"/>
    <property type="match status" value="1"/>
</dbReference>
<dbReference type="Pfam" id="PF17917">
    <property type="entry name" value="RT_RNaseH"/>
    <property type="match status" value="1"/>
</dbReference>
<evidence type="ECO:0000259" key="14">
    <source>
        <dbReference type="PROSITE" id="PS50994"/>
    </source>
</evidence>
<protein>
    <recommendedName>
        <fullName evidence="17">Reverse transcriptase</fullName>
    </recommendedName>
</protein>
<organism evidence="15 16">
    <name type="scientific">Mytilus edulis</name>
    <name type="common">Blue mussel</name>
    <dbReference type="NCBI Taxonomy" id="6550"/>
    <lineage>
        <taxon>Eukaryota</taxon>
        <taxon>Metazoa</taxon>
        <taxon>Spiralia</taxon>
        <taxon>Lophotrochozoa</taxon>
        <taxon>Mollusca</taxon>
        <taxon>Bivalvia</taxon>
        <taxon>Autobranchia</taxon>
        <taxon>Pteriomorphia</taxon>
        <taxon>Mytilida</taxon>
        <taxon>Mytiloidea</taxon>
        <taxon>Mytilidae</taxon>
        <taxon>Mytilinae</taxon>
        <taxon>Mytilus</taxon>
    </lineage>
</organism>
<dbReference type="PROSITE" id="PS50070">
    <property type="entry name" value="KRINGLE_2"/>
    <property type="match status" value="1"/>
</dbReference>
<dbReference type="Pfam" id="PF00057">
    <property type="entry name" value="Ldl_recept_a"/>
    <property type="match status" value="1"/>
</dbReference>
<comment type="caution">
    <text evidence="15">The sequence shown here is derived from an EMBL/GenBank/DDBJ whole genome shotgun (WGS) entry which is preliminary data.</text>
</comment>
<dbReference type="InterPro" id="IPR000001">
    <property type="entry name" value="Kringle"/>
</dbReference>
<keyword evidence="11" id="KW-0175">Coiled coil</keyword>
<dbReference type="InterPro" id="IPR036055">
    <property type="entry name" value="LDL_receptor-like_sf"/>
</dbReference>
<evidence type="ECO:0000256" key="8">
    <source>
        <dbReference type="ARBA" id="ARBA00023157"/>
    </source>
</evidence>
<dbReference type="InterPro" id="IPR021109">
    <property type="entry name" value="Peptidase_aspartic_dom_sf"/>
</dbReference>
<dbReference type="GO" id="GO:0004190">
    <property type="term" value="F:aspartic-type endopeptidase activity"/>
    <property type="evidence" value="ECO:0007669"/>
    <property type="project" value="InterPro"/>
</dbReference>
<evidence type="ECO:0000259" key="13">
    <source>
        <dbReference type="PROSITE" id="PS50070"/>
    </source>
</evidence>
<evidence type="ECO:0000256" key="3">
    <source>
        <dbReference type="ARBA" id="ARBA00022695"/>
    </source>
</evidence>
<dbReference type="PRINTS" id="PR00018">
    <property type="entry name" value="KRINGLE"/>
</dbReference>
<dbReference type="PROSITE" id="PS50994">
    <property type="entry name" value="INTEGRASE"/>
    <property type="match status" value="1"/>
</dbReference>
<dbReference type="InterPro" id="IPR036397">
    <property type="entry name" value="RNaseH_sf"/>
</dbReference>
<dbReference type="PANTHER" id="PTHR37984:SF5">
    <property type="entry name" value="PROTEIN NYNRIN-LIKE"/>
    <property type="match status" value="1"/>
</dbReference>
<keyword evidence="16" id="KW-1185">Reference proteome</keyword>
<proteinExistence type="predicted"/>
<dbReference type="OrthoDB" id="10062030at2759"/>
<evidence type="ECO:0000256" key="6">
    <source>
        <dbReference type="ARBA" id="ARBA00022801"/>
    </source>
</evidence>
<dbReference type="InterPro" id="IPR001969">
    <property type="entry name" value="Aspartic_peptidase_AS"/>
</dbReference>
<feature type="domain" description="Integrase catalytic" evidence="14">
    <location>
        <begin position="1186"/>
        <end position="1345"/>
    </location>
</feature>
<dbReference type="Pfam" id="PF00665">
    <property type="entry name" value="rve"/>
    <property type="match status" value="1"/>
</dbReference>
<dbReference type="InterPro" id="IPR054465">
    <property type="entry name" value="Integrase_p58-like_C"/>
</dbReference>
<evidence type="ECO:0008006" key="17">
    <source>
        <dbReference type="Google" id="ProtNLM"/>
    </source>
</evidence>
<dbReference type="Gene3D" id="2.40.20.10">
    <property type="entry name" value="Plasminogen Kringle 4"/>
    <property type="match status" value="1"/>
</dbReference>
<dbReference type="InterPro" id="IPR050951">
    <property type="entry name" value="Retrovirus_Pol_polyprotein"/>
</dbReference>
<evidence type="ECO:0000256" key="11">
    <source>
        <dbReference type="SAM" id="Coils"/>
    </source>
</evidence>
<dbReference type="InterPro" id="IPR023415">
    <property type="entry name" value="LDLR_class-A_CS"/>
</dbReference>
<dbReference type="Pfam" id="PF00051">
    <property type="entry name" value="Kringle"/>
    <property type="match status" value="1"/>
</dbReference>
<dbReference type="Gene3D" id="3.10.20.370">
    <property type="match status" value="1"/>
</dbReference>
<dbReference type="GO" id="GO:0006508">
    <property type="term" value="P:proteolysis"/>
    <property type="evidence" value="ECO:0007669"/>
    <property type="project" value="InterPro"/>
</dbReference>
<dbReference type="GO" id="GO:0003676">
    <property type="term" value="F:nucleic acid binding"/>
    <property type="evidence" value="ECO:0007669"/>
    <property type="project" value="InterPro"/>
</dbReference>
<dbReference type="CDD" id="cd09274">
    <property type="entry name" value="RNase_HI_RT_Ty3"/>
    <property type="match status" value="1"/>
</dbReference>
<dbReference type="Gene3D" id="2.40.70.10">
    <property type="entry name" value="Acid Proteases"/>
    <property type="match status" value="1"/>
</dbReference>
<feature type="disulfide bond" evidence="10">
    <location>
        <begin position="28"/>
        <end position="46"/>
    </location>
</feature>
<keyword evidence="8 10" id="KW-1015">Disulfide bond</keyword>
<feature type="disulfide bond" evidence="10">
    <location>
        <begin position="40"/>
        <end position="55"/>
    </location>
</feature>
<keyword evidence="3" id="KW-0548">Nucleotidyltransferase</keyword>
<keyword evidence="7" id="KW-0695">RNA-directed DNA polymerase</keyword>
<accession>A0A8S3RLM4</accession>
<dbReference type="PANTHER" id="PTHR37984">
    <property type="entry name" value="PROTEIN CBG26694"/>
    <property type="match status" value="1"/>
</dbReference>
<evidence type="ECO:0000256" key="5">
    <source>
        <dbReference type="ARBA" id="ARBA00022759"/>
    </source>
</evidence>
<dbReference type="PROSITE" id="PS00141">
    <property type="entry name" value="ASP_PROTEASE"/>
    <property type="match status" value="1"/>
</dbReference>
<feature type="region of interest" description="Disordered" evidence="12">
    <location>
        <begin position="570"/>
        <end position="625"/>
    </location>
</feature>
<dbReference type="Gene3D" id="1.10.340.70">
    <property type="match status" value="1"/>
</dbReference>
<keyword evidence="6" id="KW-0378">Hydrolase</keyword>
<name>A0A8S3RLM4_MYTED</name>
<evidence type="ECO:0000256" key="7">
    <source>
        <dbReference type="ARBA" id="ARBA00022918"/>
    </source>
</evidence>
<dbReference type="SUPFAM" id="SSF57424">
    <property type="entry name" value="LDL receptor-like module"/>
    <property type="match status" value="1"/>
</dbReference>
<dbReference type="Pfam" id="PF22938">
    <property type="entry name" value="Integrase_p58_C"/>
    <property type="match status" value="1"/>
</dbReference>
<keyword evidence="5" id="KW-0255">Endonuclease</keyword>
<dbReference type="GO" id="GO:0003964">
    <property type="term" value="F:RNA-directed DNA polymerase activity"/>
    <property type="evidence" value="ECO:0007669"/>
    <property type="project" value="UniProtKB-KW"/>
</dbReference>
<dbReference type="SUPFAM" id="SSF50630">
    <property type="entry name" value="Acid proteases"/>
    <property type="match status" value="1"/>
</dbReference>
<dbReference type="FunFam" id="1.10.340.70:FF:000001">
    <property type="entry name" value="Retrovirus-related Pol polyprotein from transposon gypsy-like Protein"/>
    <property type="match status" value="1"/>
</dbReference>
<dbReference type="FunFam" id="3.10.20.370:FF:000001">
    <property type="entry name" value="Retrovirus-related Pol polyprotein from transposon 17.6-like protein"/>
    <property type="match status" value="1"/>
</dbReference>
<evidence type="ECO:0000256" key="9">
    <source>
        <dbReference type="PROSITE-ProRule" id="PRU00121"/>
    </source>
</evidence>
<dbReference type="PROSITE" id="PS01209">
    <property type="entry name" value="LDLRA_1"/>
    <property type="match status" value="1"/>
</dbReference>
<feature type="coiled-coil region" evidence="11">
    <location>
        <begin position="538"/>
        <end position="565"/>
    </location>
</feature>
<evidence type="ECO:0000256" key="10">
    <source>
        <dbReference type="PROSITE-ProRule" id="PRU00124"/>
    </source>
</evidence>
<dbReference type="InterPro" id="IPR043502">
    <property type="entry name" value="DNA/RNA_pol_sf"/>
</dbReference>
<dbReference type="FunFam" id="3.30.420.10:FF:000032">
    <property type="entry name" value="Retrovirus-related Pol polyprotein from transposon 297-like Protein"/>
    <property type="match status" value="1"/>
</dbReference>
<comment type="caution">
    <text evidence="9">Lacks conserved residue(s) required for the propagation of feature annotation.</text>
</comment>
<dbReference type="InterPro" id="IPR013806">
    <property type="entry name" value="Kringle-like"/>
</dbReference>
<gene>
    <name evidence="15" type="ORF">MEDL_21542</name>
</gene>
<dbReference type="Gene3D" id="4.10.400.10">
    <property type="entry name" value="Low-density Lipoprotein Receptor"/>
    <property type="match status" value="1"/>
</dbReference>
<dbReference type="PROSITE" id="PS00021">
    <property type="entry name" value="KRINGLE_1"/>
    <property type="match status" value="1"/>
</dbReference>
<dbReference type="InterPro" id="IPR038178">
    <property type="entry name" value="Kringle_sf"/>
</dbReference>
<keyword evidence="4" id="KW-0540">Nuclease</keyword>
<keyword evidence="1 9" id="KW-0420">Kringle</keyword>
<reference evidence="15" key="1">
    <citation type="submission" date="2021-03" db="EMBL/GenBank/DDBJ databases">
        <authorList>
            <person name="Bekaert M."/>
        </authorList>
    </citation>
    <scope>NUCLEOTIDE SEQUENCE</scope>
</reference>
<dbReference type="SMART" id="SM00130">
    <property type="entry name" value="KR"/>
    <property type="match status" value="1"/>
</dbReference>
<dbReference type="CDD" id="cd00112">
    <property type="entry name" value="LDLa"/>
    <property type="match status" value="1"/>
</dbReference>
<dbReference type="InterPro" id="IPR002172">
    <property type="entry name" value="LDrepeatLR_classA_rpt"/>
</dbReference>
<evidence type="ECO:0000313" key="16">
    <source>
        <dbReference type="Proteomes" id="UP000683360"/>
    </source>
</evidence>
<feature type="compositionally biased region" description="Low complexity" evidence="12">
    <location>
        <begin position="580"/>
        <end position="589"/>
    </location>
</feature>
<evidence type="ECO:0000256" key="4">
    <source>
        <dbReference type="ARBA" id="ARBA00022722"/>
    </source>
</evidence>
<dbReference type="InterPro" id="IPR041588">
    <property type="entry name" value="Integrase_H2C2"/>
</dbReference>
<dbReference type="CDD" id="cd00108">
    <property type="entry name" value="KR"/>
    <property type="match status" value="1"/>
</dbReference>
<keyword evidence="2" id="KW-0808">Transferase</keyword>
<dbReference type="InterPro" id="IPR012337">
    <property type="entry name" value="RNaseH-like_sf"/>
</dbReference>
<dbReference type="Pfam" id="PF17921">
    <property type="entry name" value="Integrase_H2C2"/>
    <property type="match status" value="1"/>
</dbReference>
<dbReference type="Gene3D" id="3.30.420.10">
    <property type="entry name" value="Ribonuclease H-like superfamily/Ribonuclease H"/>
    <property type="match status" value="1"/>
</dbReference>
<evidence type="ECO:0000256" key="2">
    <source>
        <dbReference type="ARBA" id="ARBA00022679"/>
    </source>
</evidence>